<evidence type="ECO:0000313" key="1">
    <source>
        <dbReference type="EMBL" id="GAG79506.1"/>
    </source>
</evidence>
<reference evidence="1" key="1">
    <citation type="journal article" date="2014" name="Front. Microbiol.">
        <title>High frequency of phylogenetically diverse reductive dehalogenase-homologous genes in deep subseafloor sedimentary metagenomes.</title>
        <authorList>
            <person name="Kawai M."/>
            <person name="Futagami T."/>
            <person name="Toyoda A."/>
            <person name="Takaki Y."/>
            <person name="Nishi S."/>
            <person name="Hori S."/>
            <person name="Arai W."/>
            <person name="Tsubouchi T."/>
            <person name="Morono Y."/>
            <person name="Uchiyama I."/>
            <person name="Ito T."/>
            <person name="Fujiyama A."/>
            <person name="Inagaki F."/>
            <person name="Takami H."/>
        </authorList>
    </citation>
    <scope>NUCLEOTIDE SEQUENCE</scope>
    <source>
        <strain evidence="1">Expedition CK06-06</strain>
    </source>
</reference>
<sequence>TSATGWSNVTVISDGFGGVYWNDGDSYNPAIAVDSSNTVYALWHDYTDGPWGVDT</sequence>
<dbReference type="AlphaFoldDB" id="X1C549"/>
<proteinExistence type="predicted"/>
<gene>
    <name evidence="1" type="ORF">S01H4_29405</name>
</gene>
<dbReference type="EMBL" id="BART01015020">
    <property type="protein sequence ID" value="GAG79506.1"/>
    <property type="molecule type" value="Genomic_DNA"/>
</dbReference>
<feature type="non-terminal residue" evidence="1">
    <location>
        <position position="1"/>
    </location>
</feature>
<feature type="non-terminal residue" evidence="1">
    <location>
        <position position="55"/>
    </location>
</feature>
<accession>X1C549</accession>
<organism evidence="1">
    <name type="scientific">marine sediment metagenome</name>
    <dbReference type="NCBI Taxonomy" id="412755"/>
    <lineage>
        <taxon>unclassified sequences</taxon>
        <taxon>metagenomes</taxon>
        <taxon>ecological metagenomes</taxon>
    </lineage>
</organism>
<name>X1C549_9ZZZZ</name>
<protein>
    <submittedName>
        <fullName evidence="1">Uncharacterized protein</fullName>
    </submittedName>
</protein>
<comment type="caution">
    <text evidence="1">The sequence shown here is derived from an EMBL/GenBank/DDBJ whole genome shotgun (WGS) entry which is preliminary data.</text>
</comment>